<gene>
    <name evidence="1" type="ORF">ADM99_15835</name>
</gene>
<evidence type="ECO:0000313" key="1">
    <source>
        <dbReference type="EMBL" id="KPL70581.1"/>
    </source>
</evidence>
<dbReference type="AlphaFoldDB" id="A0A0P6WWU5"/>
<organism evidence="1 2">
    <name type="scientific">Leptolinea tardivitalis</name>
    <dbReference type="NCBI Taxonomy" id="229920"/>
    <lineage>
        <taxon>Bacteria</taxon>
        <taxon>Bacillati</taxon>
        <taxon>Chloroflexota</taxon>
        <taxon>Anaerolineae</taxon>
        <taxon>Anaerolineales</taxon>
        <taxon>Anaerolineaceae</taxon>
        <taxon>Leptolinea</taxon>
    </lineage>
</organism>
<accession>A0A0P6WWU5</accession>
<proteinExistence type="predicted"/>
<reference evidence="1 2" key="1">
    <citation type="submission" date="2015-07" db="EMBL/GenBank/DDBJ databases">
        <title>Genome sequence of Leptolinea tardivitalis DSM 16556.</title>
        <authorList>
            <person name="Hemp J."/>
            <person name="Ward L.M."/>
            <person name="Pace L.A."/>
            <person name="Fischer W.W."/>
        </authorList>
    </citation>
    <scope>NUCLEOTIDE SEQUENCE [LARGE SCALE GENOMIC DNA]</scope>
    <source>
        <strain evidence="1 2">YMTK-2</strain>
    </source>
</reference>
<keyword evidence="2" id="KW-1185">Reference proteome</keyword>
<dbReference type="RefSeq" id="WP_062422485.1">
    <property type="nucleotide sequence ID" value="NZ_BBYA01000010.1"/>
</dbReference>
<dbReference type="Proteomes" id="UP000050430">
    <property type="component" value="Unassembled WGS sequence"/>
</dbReference>
<evidence type="ECO:0000313" key="2">
    <source>
        <dbReference type="Proteomes" id="UP000050430"/>
    </source>
</evidence>
<name>A0A0P6WWU5_9CHLR</name>
<protein>
    <submittedName>
        <fullName evidence="1">Uncharacterized protein</fullName>
    </submittedName>
</protein>
<comment type="caution">
    <text evidence="1">The sequence shown here is derived from an EMBL/GenBank/DDBJ whole genome shotgun (WGS) entry which is preliminary data.</text>
</comment>
<sequence length="158" mass="17074">MGQYPSDELKNLLLPVLGAGYLMMRASDPAKSAINEKDVIATIGSLEEARELFPCSTIRDLADGFKALADGKLQYDRGEVTFVEEPGRLVQNVQWQSRVVDAIASSAEAKQYRYLVAFAAEKAACANKEGGYKGPGGQTLTEAENKVLTQLKSGMAIK</sequence>
<dbReference type="EMBL" id="LGCK01000014">
    <property type="protein sequence ID" value="KPL70581.1"/>
    <property type="molecule type" value="Genomic_DNA"/>
</dbReference>